<dbReference type="InterPro" id="IPR047211">
    <property type="entry name" value="POXB-like"/>
</dbReference>
<evidence type="ECO:0000259" key="6">
    <source>
        <dbReference type="Pfam" id="PF02776"/>
    </source>
</evidence>
<dbReference type="EMBL" id="BMED01000002">
    <property type="protein sequence ID" value="GGC73411.1"/>
    <property type="molecule type" value="Genomic_DNA"/>
</dbReference>
<feature type="domain" description="Thiamine pyrophosphate enzyme N-terminal TPP-binding" evidence="6">
    <location>
        <begin position="3"/>
        <end position="114"/>
    </location>
</feature>
<evidence type="ECO:0000256" key="1">
    <source>
        <dbReference type="ARBA" id="ARBA00007812"/>
    </source>
</evidence>
<organism evidence="7 8">
    <name type="scientific">Undibacterium terreum</name>
    <dbReference type="NCBI Taxonomy" id="1224302"/>
    <lineage>
        <taxon>Bacteria</taxon>
        <taxon>Pseudomonadati</taxon>
        <taxon>Pseudomonadota</taxon>
        <taxon>Betaproteobacteria</taxon>
        <taxon>Burkholderiales</taxon>
        <taxon>Oxalobacteraceae</taxon>
        <taxon>Undibacterium</taxon>
    </lineage>
</organism>
<keyword evidence="8" id="KW-1185">Reference proteome</keyword>
<dbReference type="AlphaFoldDB" id="A0A916UHU8"/>
<dbReference type="Gene3D" id="3.40.50.1220">
    <property type="entry name" value="TPP-binding domain"/>
    <property type="match status" value="1"/>
</dbReference>
<dbReference type="GO" id="GO:0030976">
    <property type="term" value="F:thiamine pyrophosphate binding"/>
    <property type="evidence" value="ECO:0007669"/>
    <property type="project" value="InterPro"/>
</dbReference>
<evidence type="ECO:0000259" key="4">
    <source>
        <dbReference type="Pfam" id="PF00205"/>
    </source>
</evidence>
<evidence type="ECO:0000313" key="8">
    <source>
        <dbReference type="Proteomes" id="UP000637423"/>
    </source>
</evidence>
<feature type="domain" description="Thiamine pyrophosphate enzyme TPP-binding" evidence="5">
    <location>
        <begin position="381"/>
        <end position="528"/>
    </location>
</feature>
<dbReference type="RefSeq" id="WP_188565986.1">
    <property type="nucleotide sequence ID" value="NZ_BMED01000002.1"/>
</dbReference>
<dbReference type="GO" id="GO:0000287">
    <property type="term" value="F:magnesium ion binding"/>
    <property type="evidence" value="ECO:0007669"/>
    <property type="project" value="InterPro"/>
</dbReference>
<proteinExistence type="inferred from homology"/>
<dbReference type="Gene3D" id="3.40.50.970">
    <property type="match status" value="2"/>
</dbReference>
<dbReference type="SUPFAM" id="SSF52518">
    <property type="entry name" value="Thiamin diphosphate-binding fold (THDP-binding)"/>
    <property type="match status" value="2"/>
</dbReference>
<dbReference type="PANTHER" id="PTHR42981:SF2">
    <property type="entry name" value="PYRUVATE DEHYDROGENASE [UBIQUINONE]"/>
    <property type="match status" value="1"/>
</dbReference>
<dbReference type="Proteomes" id="UP000637423">
    <property type="component" value="Unassembled WGS sequence"/>
</dbReference>
<keyword evidence="2 3" id="KW-0786">Thiamine pyrophosphate</keyword>
<dbReference type="GO" id="GO:0003824">
    <property type="term" value="F:catalytic activity"/>
    <property type="evidence" value="ECO:0007669"/>
    <property type="project" value="InterPro"/>
</dbReference>
<dbReference type="InterPro" id="IPR029035">
    <property type="entry name" value="DHS-like_NAD/FAD-binding_dom"/>
</dbReference>
<evidence type="ECO:0000259" key="5">
    <source>
        <dbReference type="Pfam" id="PF02775"/>
    </source>
</evidence>
<dbReference type="Pfam" id="PF02776">
    <property type="entry name" value="TPP_enzyme_N"/>
    <property type="match status" value="1"/>
</dbReference>
<evidence type="ECO:0000256" key="2">
    <source>
        <dbReference type="ARBA" id="ARBA00023052"/>
    </source>
</evidence>
<evidence type="ECO:0000313" key="7">
    <source>
        <dbReference type="EMBL" id="GGC73411.1"/>
    </source>
</evidence>
<feature type="domain" description="Thiamine pyrophosphate enzyme central" evidence="4">
    <location>
        <begin position="191"/>
        <end position="319"/>
    </location>
</feature>
<dbReference type="InterPro" id="IPR011766">
    <property type="entry name" value="TPP_enzyme_TPP-bd"/>
</dbReference>
<dbReference type="InterPro" id="IPR012000">
    <property type="entry name" value="Thiamin_PyroP_enz_cen_dom"/>
</dbReference>
<dbReference type="PANTHER" id="PTHR42981">
    <property type="entry name" value="PYRUVATE DEHYDROGENASE [UBIQUINONE]"/>
    <property type="match status" value="1"/>
</dbReference>
<comment type="similarity">
    <text evidence="1 3">Belongs to the TPP enzyme family.</text>
</comment>
<reference evidence="7" key="2">
    <citation type="submission" date="2020-09" db="EMBL/GenBank/DDBJ databases">
        <authorList>
            <person name="Sun Q."/>
            <person name="Zhou Y."/>
        </authorList>
    </citation>
    <scope>NUCLEOTIDE SEQUENCE</scope>
    <source>
        <strain evidence="7">CGMCC 1.10998</strain>
    </source>
</reference>
<dbReference type="InterPro" id="IPR012001">
    <property type="entry name" value="Thiamin_PyroP_enz_TPP-bd_dom"/>
</dbReference>
<dbReference type="GO" id="GO:0019752">
    <property type="term" value="P:carboxylic acid metabolic process"/>
    <property type="evidence" value="ECO:0007669"/>
    <property type="project" value="UniProtKB-ARBA"/>
</dbReference>
<sequence>MQRTVAELLVHTLHQVGVRHIFGVVGDALNPLTEAIRTQRDIQWIGVRHEEGAALAAAGQAKLTGELAVCCGTTGPGANHLIAGLYEAHKDHAPVLAISGGVPATQRGNDYLQENSPDLLFRDVAVYTQTLASPDQAAHVFHQAIARAYGMRGVSHINIPPEVFKAMTKGQILSLPTLRQVSETAAAVADVAEALHLIAGAKKIAIFAGDGCRSSIRLVLQLAERLQAPVMHTFRAKDMVSYAHPYWIGGVGLIGGAPGVDALKDADLVLMLGSDYPYSEFLPEHGNVIQIDTRAEILGRRTGVKLGIRGSVGPTIAQLLLQLPQREEKDFLLRVNGDRENWDAMLDKKAKRRDDAQAINPEAVVRAVSDKLESDATVVIDTGVVTLWCGNWLRQSGQQRLLASFNNAAVGTSLGQANGVQILNREKQVVVAVGDGGFTMLLGEFMTSVEHRLPIKVIVFNNREWGLVHLEMEEAGLPAYKGSEFPNIDFAAYAQACGAQGFTVRKTSELDNGLQQLLSAPGPAILNVFIDPAELPSMPHIKAEQIWRFGLARAKEMLLSIGGKR</sequence>
<evidence type="ECO:0000256" key="3">
    <source>
        <dbReference type="RuleBase" id="RU362132"/>
    </source>
</evidence>
<accession>A0A916UHU8</accession>
<protein>
    <submittedName>
        <fullName evidence="7">Pyruvate dehydrogenase</fullName>
    </submittedName>
</protein>
<dbReference type="SUPFAM" id="SSF52467">
    <property type="entry name" value="DHS-like NAD/FAD-binding domain"/>
    <property type="match status" value="1"/>
</dbReference>
<reference evidence="7" key="1">
    <citation type="journal article" date="2014" name="Int. J. Syst. Evol. Microbiol.">
        <title>Complete genome sequence of Corynebacterium casei LMG S-19264T (=DSM 44701T), isolated from a smear-ripened cheese.</title>
        <authorList>
            <consortium name="US DOE Joint Genome Institute (JGI-PGF)"/>
            <person name="Walter F."/>
            <person name="Albersmeier A."/>
            <person name="Kalinowski J."/>
            <person name="Ruckert C."/>
        </authorList>
    </citation>
    <scope>NUCLEOTIDE SEQUENCE</scope>
    <source>
        <strain evidence="7">CGMCC 1.10998</strain>
    </source>
</reference>
<comment type="caution">
    <text evidence="7">The sequence shown here is derived from an EMBL/GenBank/DDBJ whole genome shotgun (WGS) entry which is preliminary data.</text>
</comment>
<dbReference type="Pfam" id="PF00205">
    <property type="entry name" value="TPP_enzyme_M"/>
    <property type="match status" value="1"/>
</dbReference>
<gene>
    <name evidence="7" type="primary">poxB</name>
    <name evidence="7" type="ORF">GCM10011396_20730</name>
</gene>
<dbReference type="Pfam" id="PF02775">
    <property type="entry name" value="TPP_enzyme_C"/>
    <property type="match status" value="1"/>
</dbReference>
<dbReference type="InterPro" id="IPR029061">
    <property type="entry name" value="THDP-binding"/>
</dbReference>
<name>A0A916UHU8_9BURK</name>
<keyword evidence="7" id="KW-0670">Pyruvate</keyword>